<dbReference type="PROSITE" id="PS50943">
    <property type="entry name" value="HTH_CROC1"/>
    <property type="match status" value="1"/>
</dbReference>
<proteinExistence type="predicted"/>
<dbReference type="SUPFAM" id="SSF47413">
    <property type="entry name" value="lambda repressor-like DNA-binding domains"/>
    <property type="match status" value="1"/>
</dbReference>
<dbReference type="Proteomes" id="UP000064137">
    <property type="component" value="Chromosome"/>
</dbReference>
<keyword evidence="2" id="KW-0238">DNA-binding</keyword>
<dbReference type="Pfam" id="PF00717">
    <property type="entry name" value="Peptidase_S24"/>
    <property type="match status" value="1"/>
</dbReference>
<dbReference type="EMBL" id="CP013987">
    <property type="protein sequence ID" value="ALZ84487.1"/>
    <property type="molecule type" value="Genomic_DNA"/>
</dbReference>
<dbReference type="InterPro" id="IPR039418">
    <property type="entry name" value="LexA-like"/>
</dbReference>
<gene>
    <name evidence="5" type="ORF">APT59_09835</name>
</gene>
<evidence type="ECO:0000313" key="6">
    <source>
        <dbReference type="Proteomes" id="UP000064137"/>
    </source>
</evidence>
<dbReference type="PANTHER" id="PTHR40661:SF3">
    <property type="entry name" value="FELS-1 PROPHAGE TRANSCRIPTIONAL REGULATOR"/>
    <property type="match status" value="1"/>
</dbReference>
<dbReference type="PANTHER" id="PTHR40661">
    <property type="match status" value="1"/>
</dbReference>
<dbReference type="SUPFAM" id="SSF51306">
    <property type="entry name" value="LexA/Signal peptidase"/>
    <property type="match status" value="1"/>
</dbReference>
<evidence type="ECO:0000256" key="2">
    <source>
        <dbReference type="ARBA" id="ARBA00023125"/>
    </source>
</evidence>
<dbReference type="Gene3D" id="1.10.260.40">
    <property type="entry name" value="lambda repressor-like DNA-binding domains"/>
    <property type="match status" value="1"/>
</dbReference>
<protein>
    <submittedName>
        <fullName evidence="5">Repressor</fullName>
    </submittedName>
</protein>
<dbReference type="InterPro" id="IPR015927">
    <property type="entry name" value="Peptidase_S24_S26A/B/C"/>
</dbReference>
<evidence type="ECO:0000256" key="1">
    <source>
        <dbReference type="ARBA" id="ARBA00023015"/>
    </source>
</evidence>
<dbReference type="Gene3D" id="2.10.109.10">
    <property type="entry name" value="Umud Fragment, subunit A"/>
    <property type="match status" value="1"/>
</dbReference>
<evidence type="ECO:0000313" key="5">
    <source>
        <dbReference type="EMBL" id="ALZ84487.1"/>
    </source>
</evidence>
<dbReference type="GO" id="GO:0003677">
    <property type="term" value="F:DNA binding"/>
    <property type="evidence" value="ECO:0007669"/>
    <property type="project" value="UniProtKB-KW"/>
</dbReference>
<dbReference type="OrthoDB" id="9791537at2"/>
<dbReference type="AlphaFoldDB" id="A0A0U4VN79"/>
<feature type="domain" description="HTH cro/C1-type" evidence="4">
    <location>
        <begin position="9"/>
        <end position="69"/>
    </location>
</feature>
<name>A0A0U4VN79_9PSED</name>
<dbReference type="CDD" id="cd06529">
    <property type="entry name" value="S24_LexA-like"/>
    <property type="match status" value="1"/>
</dbReference>
<dbReference type="Pfam" id="PF13443">
    <property type="entry name" value="HTH_26"/>
    <property type="match status" value="1"/>
</dbReference>
<evidence type="ECO:0000256" key="3">
    <source>
        <dbReference type="ARBA" id="ARBA00023163"/>
    </source>
</evidence>
<reference evidence="5 6" key="1">
    <citation type="submission" date="2016-01" db="EMBL/GenBank/DDBJ databases">
        <title>Annotation of Pseudomonas oryzihabitans USDA-ARS-USMARC-56511.</title>
        <authorList>
            <person name="Harhay G.P."/>
            <person name="Harhay D.M."/>
            <person name="Smith T.P.L."/>
            <person name="Bono J.L."/>
            <person name="Heaton M.P."/>
            <person name="Clawson M.L."/>
            <person name="Chitko-Mckown C.G."/>
            <person name="Capik S.F."/>
            <person name="DeDonder K.D."/>
            <person name="Apley M.D."/>
            <person name="Lubbers B.V."/>
            <person name="White B.J."/>
            <person name="Larson R.L."/>
        </authorList>
    </citation>
    <scope>NUCLEOTIDE SEQUENCE [LARGE SCALE GENOMIC DNA]</scope>
    <source>
        <strain evidence="5 6">USDA-ARS-USMARC-56511</strain>
    </source>
</reference>
<dbReference type="KEGG" id="por:APT59_09835"/>
<keyword evidence="3" id="KW-0804">Transcription</keyword>
<dbReference type="InterPro" id="IPR010982">
    <property type="entry name" value="Lambda_DNA-bd_dom_sf"/>
</dbReference>
<dbReference type="RefSeq" id="WP_059314679.1">
    <property type="nucleotide sequence ID" value="NZ_CP013987.1"/>
</dbReference>
<dbReference type="InterPro" id="IPR001387">
    <property type="entry name" value="Cro/C1-type_HTH"/>
</dbReference>
<sequence>MHKTVDKILRHLMDQRGINQTELARQTGLNQSTLSRILGPKNIAKGIKEPTDKQVKPLADFFGITTDQLRGHSPLPGDTEPAPEEKVRKLSDLVNEMLLKHGKGLPEEARQRIQAAAEDQPTVAAERGNVITADFSRPGAVGDEIRIPHYDVRAAMGGGQIPADYVELLQDVTVSQEHLRRLGVDYESPYHLKLITGWGQSMAPTIQDKDPLLIDVSITEYTGDGIYLFNEGEYLFIKRLQLADAERFEVISDNEKHKDRQVRKEDIYIRGRILLVWNAHRV</sequence>
<dbReference type="InterPro" id="IPR036286">
    <property type="entry name" value="LexA/Signal_pep-like_sf"/>
</dbReference>
<accession>A0A0U4VN79</accession>
<organism evidence="5 6">
    <name type="scientific">Pseudomonas oryzihabitans</name>
    <dbReference type="NCBI Taxonomy" id="47885"/>
    <lineage>
        <taxon>Bacteria</taxon>
        <taxon>Pseudomonadati</taxon>
        <taxon>Pseudomonadota</taxon>
        <taxon>Gammaproteobacteria</taxon>
        <taxon>Pseudomonadales</taxon>
        <taxon>Pseudomonadaceae</taxon>
        <taxon>Pseudomonas</taxon>
    </lineage>
</organism>
<dbReference type="CDD" id="cd00093">
    <property type="entry name" value="HTH_XRE"/>
    <property type="match status" value="1"/>
</dbReference>
<evidence type="ECO:0000259" key="4">
    <source>
        <dbReference type="PROSITE" id="PS50943"/>
    </source>
</evidence>
<keyword evidence="1" id="KW-0805">Transcription regulation</keyword>
<dbReference type="SMART" id="SM00530">
    <property type="entry name" value="HTH_XRE"/>
    <property type="match status" value="1"/>
</dbReference>